<dbReference type="InterPro" id="IPR005249">
    <property type="entry name" value="YqeK"/>
</dbReference>
<dbReference type="GO" id="GO:0000166">
    <property type="term" value="F:nucleotide binding"/>
    <property type="evidence" value="ECO:0007669"/>
    <property type="project" value="UniProtKB-KW"/>
</dbReference>
<feature type="domain" description="HD/PDEase" evidence="7">
    <location>
        <begin position="15"/>
        <end position="144"/>
    </location>
</feature>
<keyword evidence="2" id="KW-0479">Metal-binding</keyword>
<evidence type="ECO:0000256" key="2">
    <source>
        <dbReference type="ARBA" id="ARBA00022723"/>
    </source>
</evidence>
<keyword evidence="4" id="KW-0378">Hydrolase</keyword>
<dbReference type="KEGG" id="xcl:G4Z02_07675"/>
<comment type="catalytic activity">
    <reaction evidence="6">
        <text>P(1),P(4)-bis(5'-adenosyl) tetraphosphate + H2O = 2 ADP + 2 H(+)</text>
        <dbReference type="Rhea" id="RHEA:24252"/>
        <dbReference type="ChEBI" id="CHEBI:15377"/>
        <dbReference type="ChEBI" id="CHEBI:15378"/>
        <dbReference type="ChEBI" id="CHEBI:58141"/>
        <dbReference type="ChEBI" id="CHEBI:456216"/>
        <dbReference type="EC" id="3.6.1.41"/>
    </reaction>
</comment>
<dbReference type="NCBIfam" id="TIGR00277">
    <property type="entry name" value="HDIG"/>
    <property type="match status" value="1"/>
</dbReference>
<name>A0A7L7KUF0_9MOLU</name>
<dbReference type="AlphaFoldDB" id="A0A7L7KUF0"/>
<keyword evidence="5" id="KW-0408">Iron</keyword>
<dbReference type="InterPro" id="IPR006675">
    <property type="entry name" value="HDIG_dom"/>
</dbReference>
<organism evidence="8 9">
    <name type="scientific">Candidatus Xianfuyuplasma coldseepsis</name>
    <dbReference type="NCBI Taxonomy" id="2782163"/>
    <lineage>
        <taxon>Bacteria</taxon>
        <taxon>Bacillati</taxon>
        <taxon>Mycoplasmatota</taxon>
        <taxon>Mollicutes</taxon>
        <taxon>Candidatus Izemoplasmatales</taxon>
        <taxon>Candidatus Izemoplasmataceae</taxon>
        <taxon>Candidatus Xianfuyuplasma</taxon>
    </lineage>
</organism>
<protein>
    <recommendedName>
        <fullName evidence="1">bis(5'-nucleosyl)-tetraphosphatase (symmetrical)</fullName>
        <ecNumber evidence="1">3.6.1.41</ecNumber>
    </recommendedName>
</protein>
<gene>
    <name evidence="8" type="ORF">G4Z02_07675</name>
</gene>
<dbReference type="Gene3D" id="1.10.3210.10">
    <property type="entry name" value="Hypothetical protein af1432"/>
    <property type="match status" value="1"/>
</dbReference>
<evidence type="ECO:0000256" key="6">
    <source>
        <dbReference type="ARBA" id="ARBA00049417"/>
    </source>
</evidence>
<dbReference type="PANTHER" id="PTHR35795">
    <property type="entry name" value="SLR1885 PROTEIN"/>
    <property type="match status" value="1"/>
</dbReference>
<evidence type="ECO:0000256" key="5">
    <source>
        <dbReference type="ARBA" id="ARBA00023004"/>
    </source>
</evidence>
<evidence type="ECO:0000256" key="3">
    <source>
        <dbReference type="ARBA" id="ARBA00022741"/>
    </source>
</evidence>
<dbReference type="GO" id="GO:0046872">
    <property type="term" value="F:metal ion binding"/>
    <property type="evidence" value="ECO:0007669"/>
    <property type="project" value="UniProtKB-KW"/>
</dbReference>
<dbReference type="NCBIfam" id="TIGR00488">
    <property type="entry name" value="bis(5'-nucleosyl)-tetraphosphatase (symmetrical) YqeK"/>
    <property type="match status" value="1"/>
</dbReference>
<accession>A0A7L7KUF0</accession>
<evidence type="ECO:0000259" key="7">
    <source>
        <dbReference type="SMART" id="SM00471"/>
    </source>
</evidence>
<dbReference type="CDD" id="cd00077">
    <property type="entry name" value="HDc"/>
    <property type="match status" value="1"/>
</dbReference>
<sequence length="193" mass="22701">MIKRIIADLEVAYDHKPHRLDHVFGVRDIALKFGRQFNCNLEWLEIAALLHDITKYESEEFHRTMIKQYYDDAEMILNEYNTNILHAFSAAVVARTKYGITNEEILNAITHHTIGRPGMSIYEEILFLSDYIEPNRTYESCVRVRKIADHAFVKAIYVAMQDSINHHEKQQALVPNTAYQALQYYQHKLEEQE</sequence>
<reference evidence="8 9" key="1">
    <citation type="submission" date="2020-02" db="EMBL/GenBank/DDBJ databases">
        <authorList>
            <person name="Zheng R.K."/>
            <person name="Sun C.M."/>
        </authorList>
    </citation>
    <scope>NUCLEOTIDE SEQUENCE [LARGE SCALE GENOMIC DNA]</scope>
    <source>
        <strain evidence="9">zrk13</strain>
    </source>
</reference>
<dbReference type="InterPro" id="IPR003607">
    <property type="entry name" value="HD/PDEase_dom"/>
</dbReference>
<dbReference type="Pfam" id="PF01966">
    <property type="entry name" value="HD"/>
    <property type="match status" value="1"/>
</dbReference>
<dbReference type="InterPro" id="IPR051094">
    <property type="entry name" value="Diverse_Catalytic_Enzymes"/>
</dbReference>
<dbReference type="EC" id="3.6.1.41" evidence="1"/>
<keyword evidence="9" id="KW-1185">Reference proteome</keyword>
<dbReference type="EMBL" id="CP048914">
    <property type="protein sequence ID" value="QMS85624.1"/>
    <property type="molecule type" value="Genomic_DNA"/>
</dbReference>
<evidence type="ECO:0000256" key="1">
    <source>
        <dbReference type="ARBA" id="ARBA00012506"/>
    </source>
</evidence>
<dbReference type="Proteomes" id="UP000514720">
    <property type="component" value="Chromosome"/>
</dbReference>
<proteinExistence type="predicted"/>
<dbReference type="SUPFAM" id="SSF109604">
    <property type="entry name" value="HD-domain/PDEase-like"/>
    <property type="match status" value="1"/>
</dbReference>
<dbReference type="GO" id="GO:0008803">
    <property type="term" value="F:bis(5'-nucleosyl)-tetraphosphatase (symmetrical) activity"/>
    <property type="evidence" value="ECO:0007669"/>
    <property type="project" value="UniProtKB-EC"/>
</dbReference>
<evidence type="ECO:0000313" key="8">
    <source>
        <dbReference type="EMBL" id="QMS85624.1"/>
    </source>
</evidence>
<evidence type="ECO:0000313" key="9">
    <source>
        <dbReference type="Proteomes" id="UP000514720"/>
    </source>
</evidence>
<dbReference type="PANTHER" id="PTHR35795:SF1">
    <property type="entry name" value="BIS(5'-NUCLEOSYL)-TETRAPHOSPHATASE, SYMMETRICAL"/>
    <property type="match status" value="1"/>
</dbReference>
<evidence type="ECO:0000256" key="4">
    <source>
        <dbReference type="ARBA" id="ARBA00022801"/>
    </source>
</evidence>
<dbReference type="RefSeq" id="WP_258877427.1">
    <property type="nucleotide sequence ID" value="NZ_CP048914.1"/>
</dbReference>
<dbReference type="SMART" id="SM00471">
    <property type="entry name" value="HDc"/>
    <property type="match status" value="1"/>
</dbReference>
<keyword evidence="3" id="KW-0547">Nucleotide-binding</keyword>
<dbReference type="InterPro" id="IPR006674">
    <property type="entry name" value="HD_domain"/>
</dbReference>